<keyword evidence="9 10" id="KW-0472">Membrane</keyword>
<proteinExistence type="inferred from homology"/>
<comment type="caution">
    <text evidence="11">The sequence shown here is derived from an EMBL/GenBank/DDBJ whole genome shotgun (WGS) entry which is preliminary data.</text>
</comment>
<evidence type="ECO:0000256" key="5">
    <source>
        <dbReference type="ARBA" id="ARBA00022500"/>
    </source>
</evidence>
<dbReference type="Pfam" id="PF03748">
    <property type="entry name" value="FliL"/>
    <property type="match status" value="1"/>
</dbReference>
<reference evidence="11 12" key="1">
    <citation type="submission" date="2019-07" db="EMBL/GenBank/DDBJ databases">
        <title>Genomic Encyclopedia of Archaeal and Bacterial Type Strains, Phase II (KMG-II): from individual species to whole genera.</title>
        <authorList>
            <person name="Goeker M."/>
        </authorList>
    </citation>
    <scope>NUCLEOTIDE SEQUENCE [LARGE SCALE GENOMIC DNA]</scope>
    <source>
        <strain evidence="11 12">ATCC BAA-252</strain>
    </source>
</reference>
<name>A0A562TBK3_9HYPH</name>
<keyword evidence="4" id="KW-1003">Cell membrane</keyword>
<dbReference type="EMBL" id="VLLF01000002">
    <property type="protein sequence ID" value="TWI90386.1"/>
    <property type="molecule type" value="Genomic_DNA"/>
</dbReference>
<keyword evidence="10" id="KW-0997">Cell inner membrane</keyword>
<dbReference type="GO" id="GO:0005886">
    <property type="term" value="C:plasma membrane"/>
    <property type="evidence" value="ECO:0007669"/>
    <property type="project" value="UniProtKB-SubCell"/>
</dbReference>
<comment type="function">
    <text evidence="1 10">Controls the rotational direction of flagella during chemotaxis.</text>
</comment>
<feature type="transmembrane region" description="Helical" evidence="10">
    <location>
        <begin position="35"/>
        <end position="57"/>
    </location>
</feature>
<accession>A0A562TBK3</accession>
<evidence type="ECO:0000256" key="9">
    <source>
        <dbReference type="ARBA" id="ARBA00023136"/>
    </source>
</evidence>
<dbReference type="PANTHER" id="PTHR35091:SF2">
    <property type="entry name" value="FLAGELLAR PROTEIN FLIL"/>
    <property type="match status" value="1"/>
</dbReference>
<keyword evidence="12" id="KW-1185">Reference proteome</keyword>
<keyword evidence="11" id="KW-0966">Cell projection</keyword>
<comment type="subcellular location">
    <subcellularLocation>
        <location evidence="10">Cell inner membrane</location>
    </subcellularLocation>
    <subcellularLocation>
        <location evidence="2">Cell membrane</location>
        <topology evidence="2">Single-pass membrane protein</topology>
    </subcellularLocation>
</comment>
<evidence type="ECO:0000256" key="2">
    <source>
        <dbReference type="ARBA" id="ARBA00004162"/>
    </source>
</evidence>
<keyword evidence="11" id="KW-0969">Cilium</keyword>
<keyword evidence="11" id="KW-0282">Flagellum</keyword>
<evidence type="ECO:0000256" key="1">
    <source>
        <dbReference type="ARBA" id="ARBA00002254"/>
    </source>
</evidence>
<evidence type="ECO:0000256" key="6">
    <source>
        <dbReference type="ARBA" id="ARBA00022692"/>
    </source>
</evidence>
<keyword evidence="7 10" id="KW-0283">Flagellar rotation</keyword>
<dbReference type="Proteomes" id="UP000320593">
    <property type="component" value="Unassembled WGS sequence"/>
</dbReference>
<protein>
    <recommendedName>
        <fullName evidence="10">Flagellar protein FliL</fullName>
    </recommendedName>
</protein>
<dbReference type="GO" id="GO:0071978">
    <property type="term" value="P:bacterial-type flagellum-dependent swarming motility"/>
    <property type="evidence" value="ECO:0007669"/>
    <property type="project" value="TreeGrafter"/>
</dbReference>
<organism evidence="11 12">
    <name type="scientific">Roseibium hamelinense</name>
    <dbReference type="NCBI Taxonomy" id="150831"/>
    <lineage>
        <taxon>Bacteria</taxon>
        <taxon>Pseudomonadati</taxon>
        <taxon>Pseudomonadota</taxon>
        <taxon>Alphaproteobacteria</taxon>
        <taxon>Hyphomicrobiales</taxon>
        <taxon>Stappiaceae</taxon>
        <taxon>Roseibium</taxon>
    </lineage>
</organism>
<dbReference type="GO" id="GO:0006935">
    <property type="term" value="P:chemotaxis"/>
    <property type="evidence" value="ECO:0007669"/>
    <property type="project" value="UniProtKB-KW"/>
</dbReference>
<sequence>MRQKWGFGMADETAAADDAIGDDAGEGAKGGKKKLILFGVIGLVLLLAAGGGAYYFFFMGSSTIPQRDPMNPSAPAPQEQRPVVFYDLPEMTVNLATEGRTTYLKVRIALEVENRAMIDQISPFLPRILDAFQIYLRELRPADLEGSAGLFRLKEELLRRINLSVYPARVEGVLFKEILVQ</sequence>
<dbReference type="AlphaFoldDB" id="A0A562TBK3"/>
<evidence type="ECO:0000256" key="3">
    <source>
        <dbReference type="ARBA" id="ARBA00008281"/>
    </source>
</evidence>
<evidence type="ECO:0000256" key="10">
    <source>
        <dbReference type="RuleBase" id="RU364125"/>
    </source>
</evidence>
<gene>
    <name evidence="11" type="ORF">JM93_01367</name>
</gene>
<dbReference type="PANTHER" id="PTHR35091">
    <property type="entry name" value="FLAGELLAR PROTEIN FLIL"/>
    <property type="match status" value="1"/>
</dbReference>
<evidence type="ECO:0000256" key="8">
    <source>
        <dbReference type="ARBA" id="ARBA00022989"/>
    </source>
</evidence>
<comment type="similarity">
    <text evidence="3 10">Belongs to the FliL family.</text>
</comment>
<evidence type="ECO:0000313" key="11">
    <source>
        <dbReference type="EMBL" id="TWI90386.1"/>
    </source>
</evidence>
<evidence type="ECO:0000313" key="12">
    <source>
        <dbReference type="Proteomes" id="UP000320593"/>
    </source>
</evidence>
<keyword evidence="5 10" id="KW-0145">Chemotaxis</keyword>
<dbReference type="InterPro" id="IPR005503">
    <property type="entry name" value="FliL"/>
</dbReference>
<keyword evidence="6 10" id="KW-0812">Transmembrane</keyword>
<keyword evidence="8 10" id="KW-1133">Transmembrane helix</keyword>
<dbReference type="GO" id="GO:0009425">
    <property type="term" value="C:bacterial-type flagellum basal body"/>
    <property type="evidence" value="ECO:0007669"/>
    <property type="project" value="InterPro"/>
</dbReference>
<evidence type="ECO:0000256" key="4">
    <source>
        <dbReference type="ARBA" id="ARBA00022475"/>
    </source>
</evidence>
<evidence type="ECO:0000256" key="7">
    <source>
        <dbReference type="ARBA" id="ARBA00022779"/>
    </source>
</evidence>